<evidence type="ECO:0000313" key="2">
    <source>
        <dbReference type="EMBL" id="PMP74303.1"/>
    </source>
</evidence>
<keyword evidence="1" id="KW-0812">Transmembrane</keyword>
<dbReference type="Proteomes" id="UP000243376">
    <property type="component" value="Unassembled WGS sequence"/>
</dbReference>
<reference evidence="2 3" key="1">
    <citation type="submission" date="2018-01" db="EMBL/GenBank/DDBJ databases">
        <title>Metagenomic assembled genomes from two thermal pools in the Uzon Caldera, Kamchatka, Russia.</title>
        <authorList>
            <person name="Wilkins L."/>
            <person name="Ettinger C."/>
        </authorList>
    </citation>
    <scope>NUCLEOTIDE SEQUENCE [LARGE SCALE GENOMIC DNA]</scope>
    <source>
        <strain evidence="2">ZAV-02</strain>
    </source>
</reference>
<feature type="transmembrane region" description="Helical" evidence="1">
    <location>
        <begin position="12"/>
        <end position="30"/>
    </location>
</feature>
<accession>A0A2J6WU86</accession>
<dbReference type="AlphaFoldDB" id="A0A2J6WU86"/>
<keyword evidence="1" id="KW-1133">Transmembrane helix</keyword>
<organism evidence="2 3">
    <name type="scientific">Chloroflexus aggregans</name>
    <dbReference type="NCBI Taxonomy" id="152260"/>
    <lineage>
        <taxon>Bacteria</taxon>
        <taxon>Bacillati</taxon>
        <taxon>Chloroflexota</taxon>
        <taxon>Chloroflexia</taxon>
        <taxon>Chloroflexales</taxon>
        <taxon>Chloroflexineae</taxon>
        <taxon>Chloroflexaceae</taxon>
        <taxon>Chloroflexus</taxon>
    </lineage>
</organism>
<keyword evidence="1" id="KW-0472">Membrane</keyword>
<proteinExistence type="predicted"/>
<sequence>MKFGSTAQWREIIAILGGTLCGLLIVRLVLKLLAARPDSPTVAWLYGLTEPLVTPLTIIDRSQPRFGAVLEFSTLTTLLLIVSVTALLWVGLGPRKSG</sequence>
<dbReference type="EMBL" id="PNIQ01001018">
    <property type="protein sequence ID" value="PMP74303.1"/>
    <property type="molecule type" value="Genomic_DNA"/>
</dbReference>
<evidence type="ECO:0000256" key="1">
    <source>
        <dbReference type="SAM" id="Phobius"/>
    </source>
</evidence>
<name>A0A2J6WU86_9CHLR</name>
<evidence type="ECO:0000313" key="3">
    <source>
        <dbReference type="Proteomes" id="UP000243376"/>
    </source>
</evidence>
<gene>
    <name evidence="2" type="ORF">C0184_15215</name>
</gene>
<protein>
    <submittedName>
        <fullName evidence="2">YggT family protein</fullName>
    </submittedName>
</protein>
<comment type="caution">
    <text evidence="2">The sequence shown here is derived from an EMBL/GenBank/DDBJ whole genome shotgun (WGS) entry which is preliminary data.</text>
</comment>
<feature type="transmembrane region" description="Helical" evidence="1">
    <location>
        <begin position="72"/>
        <end position="92"/>
    </location>
</feature>